<comment type="caution">
    <text evidence="2">The sequence shown here is derived from an EMBL/GenBank/DDBJ whole genome shotgun (WGS) entry which is preliminary data.</text>
</comment>
<gene>
    <name evidence="2" type="ORF">NA57DRAFT_53745</name>
</gene>
<protein>
    <submittedName>
        <fullName evidence="2">Uncharacterized protein</fullName>
    </submittedName>
</protein>
<evidence type="ECO:0000256" key="1">
    <source>
        <dbReference type="SAM" id="SignalP"/>
    </source>
</evidence>
<feature type="chain" id="PRO_5040392323" evidence="1">
    <location>
        <begin position="19"/>
        <end position="174"/>
    </location>
</feature>
<dbReference type="Gene3D" id="2.40.40.10">
    <property type="entry name" value="RlpA-like domain"/>
    <property type="match status" value="1"/>
</dbReference>
<proteinExistence type="predicted"/>
<dbReference type="OrthoDB" id="4895745at2759"/>
<evidence type="ECO:0000313" key="3">
    <source>
        <dbReference type="Proteomes" id="UP000799772"/>
    </source>
</evidence>
<reference evidence="2" key="1">
    <citation type="journal article" date="2020" name="Stud. Mycol.">
        <title>101 Dothideomycetes genomes: a test case for predicting lifestyles and emergence of pathogens.</title>
        <authorList>
            <person name="Haridas S."/>
            <person name="Albert R."/>
            <person name="Binder M."/>
            <person name="Bloem J."/>
            <person name="Labutti K."/>
            <person name="Salamov A."/>
            <person name="Andreopoulos B."/>
            <person name="Baker S."/>
            <person name="Barry K."/>
            <person name="Bills G."/>
            <person name="Bluhm B."/>
            <person name="Cannon C."/>
            <person name="Castanera R."/>
            <person name="Culley D."/>
            <person name="Daum C."/>
            <person name="Ezra D."/>
            <person name="Gonzalez J."/>
            <person name="Henrissat B."/>
            <person name="Kuo A."/>
            <person name="Liang C."/>
            <person name="Lipzen A."/>
            <person name="Lutzoni F."/>
            <person name="Magnuson J."/>
            <person name="Mondo S."/>
            <person name="Nolan M."/>
            <person name="Ohm R."/>
            <person name="Pangilinan J."/>
            <person name="Park H.-J."/>
            <person name="Ramirez L."/>
            <person name="Alfaro M."/>
            <person name="Sun H."/>
            <person name="Tritt A."/>
            <person name="Yoshinaga Y."/>
            <person name="Zwiers L.-H."/>
            <person name="Turgeon B."/>
            <person name="Goodwin S."/>
            <person name="Spatafora J."/>
            <person name="Crous P."/>
            <person name="Grigoriev I."/>
        </authorList>
    </citation>
    <scope>NUCLEOTIDE SEQUENCE</scope>
    <source>
        <strain evidence="2">CBS 133067</strain>
    </source>
</reference>
<name>A0A9P4MDM4_9PEZI</name>
<dbReference type="EMBL" id="ML978123">
    <property type="protein sequence ID" value="KAF2101799.1"/>
    <property type="molecule type" value="Genomic_DNA"/>
</dbReference>
<accession>A0A9P4MDM4</accession>
<dbReference type="Proteomes" id="UP000799772">
    <property type="component" value="Unassembled WGS sequence"/>
</dbReference>
<dbReference type="CDD" id="cd22268">
    <property type="entry name" value="DPBB_RlpA-like"/>
    <property type="match status" value="1"/>
</dbReference>
<keyword evidence="1" id="KW-0732">Signal</keyword>
<organism evidence="2 3">
    <name type="scientific">Rhizodiscina lignyota</name>
    <dbReference type="NCBI Taxonomy" id="1504668"/>
    <lineage>
        <taxon>Eukaryota</taxon>
        <taxon>Fungi</taxon>
        <taxon>Dikarya</taxon>
        <taxon>Ascomycota</taxon>
        <taxon>Pezizomycotina</taxon>
        <taxon>Dothideomycetes</taxon>
        <taxon>Pleosporomycetidae</taxon>
        <taxon>Aulographales</taxon>
        <taxon>Rhizodiscinaceae</taxon>
        <taxon>Rhizodiscina</taxon>
    </lineage>
</organism>
<dbReference type="AlphaFoldDB" id="A0A9P4MDM4"/>
<sequence>MYTFVLPVFICCIVPVFAAPQPKPSLTLNLGRSVSVFEAAPNNLFNRQSFQCNNNDAIGTVYFSGTDPNQITACGEKYDPNSASAAVCTNYPHPGVSDLKDLCGTEIQINSLTNGETVFVTYNDLNANCGQPDDPYGPSQLDLSPAAYSSLGGVGESTITIDWNWQLTETCLPI</sequence>
<feature type="signal peptide" evidence="1">
    <location>
        <begin position="1"/>
        <end position="18"/>
    </location>
</feature>
<evidence type="ECO:0000313" key="2">
    <source>
        <dbReference type="EMBL" id="KAF2101799.1"/>
    </source>
</evidence>
<dbReference type="InterPro" id="IPR036908">
    <property type="entry name" value="RlpA-like_sf"/>
</dbReference>
<dbReference type="SUPFAM" id="SSF50685">
    <property type="entry name" value="Barwin-like endoglucanases"/>
    <property type="match status" value="1"/>
</dbReference>
<keyword evidence="3" id="KW-1185">Reference proteome</keyword>